<dbReference type="InterPro" id="IPR011200">
    <property type="entry name" value="UCP012608"/>
</dbReference>
<dbReference type="Proteomes" id="UP000199095">
    <property type="component" value="Unassembled WGS sequence"/>
</dbReference>
<dbReference type="STRING" id="237682.SAMN05421676_105199"/>
<accession>A0A1I0F4H4</accession>
<keyword evidence="2" id="KW-1185">Reference proteome</keyword>
<evidence type="ECO:0008006" key="3">
    <source>
        <dbReference type="Google" id="ProtNLM"/>
    </source>
</evidence>
<organism evidence="1 2">
    <name type="scientific">Salinibacillus kushneri</name>
    <dbReference type="NCBI Taxonomy" id="237682"/>
    <lineage>
        <taxon>Bacteria</taxon>
        <taxon>Bacillati</taxon>
        <taxon>Bacillota</taxon>
        <taxon>Bacilli</taxon>
        <taxon>Bacillales</taxon>
        <taxon>Bacillaceae</taxon>
        <taxon>Salinibacillus</taxon>
    </lineage>
</organism>
<evidence type="ECO:0000313" key="2">
    <source>
        <dbReference type="Proteomes" id="UP000199095"/>
    </source>
</evidence>
<protein>
    <recommendedName>
        <fullName evidence="3">DUF2332 domain-containing protein</fullName>
    </recommendedName>
</protein>
<reference evidence="2" key="1">
    <citation type="submission" date="2016-10" db="EMBL/GenBank/DDBJ databases">
        <authorList>
            <person name="Varghese N."/>
            <person name="Submissions S."/>
        </authorList>
    </citation>
    <scope>NUCLEOTIDE SEQUENCE [LARGE SCALE GENOMIC DNA]</scope>
    <source>
        <strain evidence="2">CGMCC 1.3566</strain>
    </source>
</reference>
<dbReference type="EMBL" id="FOHJ01000005">
    <property type="protein sequence ID" value="SET52927.1"/>
    <property type="molecule type" value="Genomic_DNA"/>
</dbReference>
<gene>
    <name evidence="1" type="ORF">SAMN05421676_105199</name>
</gene>
<name>A0A1I0F4H4_9BACI</name>
<sequence length="235" mass="27219">MKKSYAAKRFQDFAEQCHDTSPLYEELSSNIARDEEILTLCAYTKKGQPVPNLLFAAVQYLLMKGKKHPLADFYASYVDKPKDIAHSYPHFKDFCLKFKDDIVPLLQTKNVQTNEVRRCAYLYPCFCYMYEITQKPIALIEIGTSAGLQLLWDQYSYSYGTNQIYGNQQAEVHLQSEIIGPVPSLRPISPPVLKRIGVDLHINDVTNDEDLQWLKSLIWPEHSDEGNYLRKLRKF</sequence>
<dbReference type="AlphaFoldDB" id="A0A1I0F4H4"/>
<proteinExistence type="predicted"/>
<evidence type="ECO:0000313" key="1">
    <source>
        <dbReference type="EMBL" id="SET52927.1"/>
    </source>
</evidence>
<dbReference type="Pfam" id="PF10094">
    <property type="entry name" value="DUF2332"/>
    <property type="match status" value="1"/>
</dbReference>